<sequence>MGQLEVSTKLLSMNVKGTGEIVFARQSDALAAIDRYDNMRLHGKRMKIELVVGVSNSSPPAMPPVTKDLVENPFRCKIPKDVAVLKKLRKGKHESLRNYVRGYWAMYDEVEKNTCSEQLAVAFFKQSLPHGDRLWTSLVMSPVSSIAELYSRVSRYVMLEDVLGRKGYAKCEYTR</sequence>
<dbReference type="EMBL" id="CM046399">
    <property type="protein sequence ID" value="KAI8527707.1"/>
    <property type="molecule type" value="Genomic_DNA"/>
</dbReference>
<dbReference type="Proteomes" id="UP001062846">
    <property type="component" value="Chromosome 12"/>
</dbReference>
<proteinExistence type="predicted"/>
<reference evidence="1" key="1">
    <citation type="submission" date="2022-02" db="EMBL/GenBank/DDBJ databases">
        <title>Plant Genome Project.</title>
        <authorList>
            <person name="Zhang R.-G."/>
        </authorList>
    </citation>
    <scope>NUCLEOTIDE SEQUENCE</scope>
    <source>
        <strain evidence="1">AT1</strain>
    </source>
</reference>
<name>A0ACC0LGL1_RHOML</name>
<keyword evidence="2" id="KW-1185">Reference proteome</keyword>
<gene>
    <name evidence="1" type="ORF">RHMOL_Rhmol12G0095900</name>
</gene>
<accession>A0ACC0LGL1</accession>
<comment type="caution">
    <text evidence="1">The sequence shown here is derived from an EMBL/GenBank/DDBJ whole genome shotgun (WGS) entry which is preliminary data.</text>
</comment>
<organism evidence="1 2">
    <name type="scientific">Rhododendron molle</name>
    <name type="common">Chinese azalea</name>
    <name type="synonym">Azalea mollis</name>
    <dbReference type="NCBI Taxonomy" id="49168"/>
    <lineage>
        <taxon>Eukaryota</taxon>
        <taxon>Viridiplantae</taxon>
        <taxon>Streptophyta</taxon>
        <taxon>Embryophyta</taxon>
        <taxon>Tracheophyta</taxon>
        <taxon>Spermatophyta</taxon>
        <taxon>Magnoliopsida</taxon>
        <taxon>eudicotyledons</taxon>
        <taxon>Gunneridae</taxon>
        <taxon>Pentapetalae</taxon>
        <taxon>asterids</taxon>
        <taxon>Ericales</taxon>
        <taxon>Ericaceae</taxon>
        <taxon>Ericoideae</taxon>
        <taxon>Rhodoreae</taxon>
        <taxon>Rhododendron</taxon>
    </lineage>
</organism>
<protein>
    <submittedName>
        <fullName evidence="1">Uncharacterized protein</fullName>
    </submittedName>
</protein>
<evidence type="ECO:0000313" key="1">
    <source>
        <dbReference type="EMBL" id="KAI8527707.1"/>
    </source>
</evidence>
<evidence type="ECO:0000313" key="2">
    <source>
        <dbReference type="Proteomes" id="UP001062846"/>
    </source>
</evidence>